<name>A0A5C3R6J5_9AGAR</name>
<keyword evidence="4" id="KW-1185">Reference proteome</keyword>
<dbReference type="PANTHER" id="PTHR43580">
    <property type="entry name" value="OXIDOREDUCTASE GLYR1-RELATED"/>
    <property type="match status" value="1"/>
</dbReference>
<dbReference type="AlphaFoldDB" id="A0A5C3R6J5"/>
<accession>A0A5C3R6J5</accession>
<dbReference type="STRING" id="1884261.A0A5C3R6J5"/>
<reference evidence="3 4" key="1">
    <citation type="journal article" date="2019" name="Nat. Ecol. Evol.">
        <title>Megaphylogeny resolves global patterns of mushroom evolution.</title>
        <authorList>
            <person name="Varga T."/>
            <person name="Krizsan K."/>
            <person name="Foldi C."/>
            <person name="Dima B."/>
            <person name="Sanchez-Garcia M."/>
            <person name="Sanchez-Ramirez S."/>
            <person name="Szollosi G.J."/>
            <person name="Szarkandi J.G."/>
            <person name="Papp V."/>
            <person name="Albert L."/>
            <person name="Andreopoulos W."/>
            <person name="Angelini C."/>
            <person name="Antonin V."/>
            <person name="Barry K.W."/>
            <person name="Bougher N.L."/>
            <person name="Buchanan P."/>
            <person name="Buyck B."/>
            <person name="Bense V."/>
            <person name="Catcheside P."/>
            <person name="Chovatia M."/>
            <person name="Cooper J."/>
            <person name="Damon W."/>
            <person name="Desjardin D."/>
            <person name="Finy P."/>
            <person name="Geml J."/>
            <person name="Haridas S."/>
            <person name="Hughes K."/>
            <person name="Justo A."/>
            <person name="Karasinski D."/>
            <person name="Kautmanova I."/>
            <person name="Kiss B."/>
            <person name="Kocsube S."/>
            <person name="Kotiranta H."/>
            <person name="LaButti K.M."/>
            <person name="Lechner B.E."/>
            <person name="Liimatainen K."/>
            <person name="Lipzen A."/>
            <person name="Lukacs Z."/>
            <person name="Mihaltcheva S."/>
            <person name="Morgado L.N."/>
            <person name="Niskanen T."/>
            <person name="Noordeloos M.E."/>
            <person name="Ohm R.A."/>
            <person name="Ortiz-Santana B."/>
            <person name="Ovrebo C."/>
            <person name="Racz N."/>
            <person name="Riley R."/>
            <person name="Savchenko A."/>
            <person name="Shiryaev A."/>
            <person name="Soop K."/>
            <person name="Spirin V."/>
            <person name="Szebenyi C."/>
            <person name="Tomsovsky M."/>
            <person name="Tulloss R.E."/>
            <person name="Uehling J."/>
            <person name="Grigoriev I.V."/>
            <person name="Vagvolgyi C."/>
            <person name="Papp T."/>
            <person name="Martin F.M."/>
            <person name="Miettinen O."/>
            <person name="Hibbett D.S."/>
            <person name="Nagy L.G."/>
        </authorList>
    </citation>
    <scope>NUCLEOTIDE SEQUENCE [LARGE SCALE GENOMIC DNA]</scope>
    <source>
        <strain evidence="3 4">CBS 309.79</strain>
    </source>
</reference>
<dbReference type="PANTHER" id="PTHR43580:SF8">
    <property type="entry name" value="6-PHOSPHOGLUCONATE DEHYDROGENASE NADP-BINDING DOMAIN-CONTAINING PROTEIN-RELATED"/>
    <property type="match status" value="1"/>
</dbReference>
<dbReference type="SUPFAM" id="SSF51735">
    <property type="entry name" value="NAD(P)-binding Rossmann-fold domains"/>
    <property type="match status" value="1"/>
</dbReference>
<dbReference type="SUPFAM" id="SSF48179">
    <property type="entry name" value="6-phosphogluconate dehydrogenase C-terminal domain-like"/>
    <property type="match status" value="1"/>
</dbReference>
<dbReference type="OrthoDB" id="435038at2759"/>
<dbReference type="EMBL" id="ML178815">
    <property type="protein sequence ID" value="TFL06834.1"/>
    <property type="molecule type" value="Genomic_DNA"/>
</dbReference>
<proteinExistence type="inferred from homology"/>
<evidence type="ECO:0000259" key="2">
    <source>
        <dbReference type="Pfam" id="PF03446"/>
    </source>
</evidence>
<evidence type="ECO:0000256" key="1">
    <source>
        <dbReference type="ARBA" id="ARBA00007598"/>
    </source>
</evidence>
<dbReference type="GO" id="GO:0050661">
    <property type="term" value="F:NADP binding"/>
    <property type="evidence" value="ECO:0007669"/>
    <property type="project" value="InterPro"/>
</dbReference>
<evidence type="ECO:0000313" key="3">
    <source>
        <dbReference type="EMBL" id="TFL06834.1"/>
    </source>
</evidence>
<dbReference type="Gene3D" id="3.40.50.720">
    <property type="entry name" value="NAD(P)-binding Rossmann-like Domain"/>
    <property type="match status" value="1"/>
</dbReference>
<gene>
    <name evidence="3" type="ORF">BDV98DRAFT_560047</name>
</gene>
<organism evidence="3 4">
    <name type="scientific">Pterulicium gracile</name>
    <dbReference type="NCBI Taxonomy" id="1884261"/>
    <lineage>
        <taxon>Eukaryota</taxon>
        <taxon>Fungi</taxon>
        <taxon>Dikarya</taxon>
        <taxon>Basidiomycota</taxon>
        <taxon>Agaricomycotina</taxon>
        <taxon>Agaricomycetes</taxon>
        <taxon>Agaricomycetidae</taxon>
        <taxon>Agaricales</taxon>
        <taxon>Pleurotineae</taxon>
        <taxon>Pterulaceae</taxon>
        <taxon>Pterulicium</taxon>
    </lineage>
</organism>
<dbReference type="InterPro" id="IPR051265">
    <property type="entry name" value="HIBADH-related_NP60_sf"/>
</dbReference>
<dbReference type="Proteomes" id="UP000305067">
    <property type="component" value="Unassembled WGS sequence"/>
</dbReference>
<protein>
    <submittedName>
        <fullName evidence="3">NAD(P)-binding protein</fullName>
    </submittedName>
</protein>
<sequence length="359" mass="38258">MPSFIPPEKDSNPFSRPQTPVEKHKVAFVGIGAMGYFMARNLASSQGIGNHPLLVWNRSPAKAEALLEELGSTKIRVAASLAEVATESDIIITNLANDAVVTSVYEEMISHLVNHASSKSKLFVETSTIYPALAGQLEEMLDPISYATLITAPVFGAPVAADKAQLVIVTSGDHRSKTEIAHLLVPAVGRKIVDLGGNLEKAPTLKLIGNSIILGFNASMAQSLTLAEKASIGAESALDLVKELFPTPIIMNYADKMTHDKFDGSKGFSIDGGIKDAQHIRQLTSAHGSPMPIIDIVHQQMITAKALHNANKQANVPTHDVLDMTAIIAASRIAAGLDAFDSKKHGTSQVVRPSTSFTE</sequence>
<dbReference type="InterPro" id="IPR008927">
    <property type="entry name" value="6-PGluconate_DH-like_C_sf"/>
</dbReference>
<dbReference type="InterPro" id="IPR006115">
    <property type="entry name" value="6PGDH_NADP-bd"/>
</dbReference>
<dbReference type="InterPro" id="IPR013328">
    <property type="entry name" value="6PGD_dom2"/>
</dbReference>
<dbReference type="InterPro" id="IPR036291">
    <property type="entry name" value="NAD(P)-bd_dom_sf"/>
</dbReference>
<dbReference type="Pfam" id="PF03446">
    <property type="entry name" value="NAD_binding_2"/>
    <property type="match status" value="1"/>
</dbReference>
<feature type="domain" description="6-phosphogluconate dehydrogenase NADP-binding" evidence="2">
    <location>
        <begin position="25"/>
        <end position="193"/>
    </location>
</feature>
<dbReference type="Gene3D" id="1.10.1040.10">
    <property type="entry name" value="N-(1-d-carboxylethyl)-l-norvaline Dehydrogenase, domain 2"/>
    <property type="match status" value="1"/>
</dbReference>
<evidence type="ECO:0000313" key="4">
    <source>
        <dbReference type="Proteomes" id="UP000305067"/>
    </source>
</evidence>
<comment type="similarity">
    <text evidence="1">Belongs to the HIBADH-related family. NP60 subfamily.</text>
</comment>